<keyword evidence="4" id="KW-0732">Signal</keyword>
<comment type="similarity">
    <text evidence="2 3">Belongs to the pyridoxal phosphate-binding protein YggS/PROSC family.</text>
</comment>
<evidence type="ECO:0000256" key="2">
    <source>
        <dbReference type="HAMAP-Rule" id="MF_03225"/>
    </source>
</evidence>
<dbReference type="CDD" id="cd06822">
    <property type="entry name" value="PLPDE_III_YBL036c_euk"/>
    <property type="match status" value="1"/>
</dbReference>
<organism evidence="6">
    <name type="scientific">Homalodisca liturata</name>
    <dbReference type="NCBI Taxonomy" id="320908"/>
    <lineage>
        <taxon>Eukaryota</taxon>
        <taxon>Metazoa</taxon>
        <taxon>Ecdysozoa</taxon>
        <taxon>Arthropoda</taxon>
        <taxon>Hexapoda</taxon>
        <taxon>Insecta</taxon>
        <taxon>Pterygota</taxon>
        <taxon>Neoptera</taxon>
        <taxon>Paraneoptera</taxon>
        <taxon>Hemiptera</taxon>
        <taxon>Auchenorrhyncha</taxon>
        <taxon>Membracoidea</taxon>
        <taxon>Cicadellidae</taxon>
        <taxon>Cicadellinae</taxon>
        <taxon>Proconiini</taxon>
        <taxon>Homalodisca</taxon>
    </lineage>
</organism>
<proteinExistence type="inferred from homology"/>
<feature type="chain" id="PRO_5008585724" description="Pyridoxal phosphate homeostasis protein" evidence="4">
    <location>
        <begin position="17"/>
        <end position="286"/>
    </location>
</feature>
<dbReference type="HAMAP" id="MF_02087">
    <property type="entry name" value="PLP_homeostasis"/>
    <property type="match status" value="1"/>
</dbReference>
<dbReference type="AlphaFoldDB" id="A0A1B6JE58"/>
<dbReference type="EMBL" id="GECU01010318">
    <property type="protein sequence ID" value="JAS97388.1"/>
    <property type="molecule type" value="Transcribed_RNA"/>
</dbReference>
<name>A0A1B6JE58_9HEMI</name>
<reference evidence="6" key="1">
    <citation type="submission" date="2015-11" db="EMBL/GenBank/DDBJ databases">
        <title>De novo transcriptome assembly of four potential Pierce s Disease insect vectors from Arizona vineyards.</title>
        <authorList>
            <person name="Tassone E.E."/>
        </authorList>
    </citation>
    <scope>NUCLEOTIDE SEQUENCE</scope>
</reference>
<comment type="function">
    <text evidence="2">Pyridoxal 5'-phosphate (PLP)-binding protein, which may be involved in intracellular homeostatic regulation of pyridoxal 5'-phosphate (PLP), the active form of vitamin B6.</text>
</comment>
<accession>A0A1B6JE58</accession>
<keyword evidence="1 2" id="KW-0663">Pyridoxal phosphate</keyword>
<dbReference type="SUPFAM" id="SSF51419">
    <property type="entry name" value="PLP-binding barrel"/>
    <property type="match status" value="1"/>
</dbReference>
<feature type="domain" description="Alanine racemase N-terminal" evidence="5">
    <location>
        <begin position="44"/>
        <end position="263"/>
    </location>
</feature>
<dbReference type="NCBIfam" id="TIGR00044">
    <property type="entry name" value="YggS family pyridoxal phosphate-dependent enzyme"/>
    <property type="match status" value="1"/>
</dbReference>
<evidence type="ECO:0000256" key="4">
    <source>
        <dbReference type="SAM" id="SignalP"/>
    </source>
</evidence>
<evidence type="ECO:0000313" key="6">
    <source>
        <dbReference type="EMBL" id="JAS97388.1"/>
    </source>
</evidence>
<dbReference type="FunFam" id="3.20.20.10:FF:000007">
    <property type="entry name" value="Pyridoxal phosphate homeostasis protein"/>
    <property type="match status" value="1"/>
</dbReference>
<dbReference type="PANTHER" id="PTHR10146:SF14">
    <property type="entry name" value="PYRIDOXAL PHOSPHATE HOMEOSTASIS PROTEIN"/>
    <property type="match status" value="1"/>
</dbReference>
<gene>
    <name evidence="6" type="ORF">g.49812</name>
</gene>
<dbReference type="GO" id="GO:0030170">
    <property type="term" value="F:pyridoxal phosphate binding"/>
    <property type="evidence" value="ECO:0007669"/>
    <property type="project" value="UniProtKB-UniRule"/>
</dbReference>
<sequence>MYFFLMYYLILSCGVADYLCHEGVESGLKDMYKKIFLAAENRSKHLPNIKPRLVAVSKTKPKELIFAAYDYGQRHFGENYIQELVEKSNDPEVLEKCKDIKWHFIGNLQSNKIKKIVAVPGIFVVETVDTEKLATMLDNAWSKQEKPNKEKLNVMVQINTSGEEAKNGAEPAKAVPLSKHVVENCPNLQLMGLMTIGRFDHDLTKGPNPDFQVLLQCREDVCKALNKRPEDLELSMGMSNDFEHAIEVGSTNVRVGTSIFGAREYKKPATKPEDSVTEHLAQTSIS</sequence>
<feature type="signal peptide" evidence="4">
    <location>
        <begin position="1"/>
        <end position="16"/>
    </location>
</feature>
<evidence type="ECO:0000256" key="3">
    <source>
        <dbReference type="RuleBase" id="RU004514"/>
    </source>
</evidence>
<dbReference type="InterPro" id="IPR029066">
    <property type="entry name" value="PLP-binding_barrel"/>
</dbReference>
<evidence type="ECO:0000259" key="5">
    <source>
        <dbReference type="Pfam" id="PF01168"/>
    </source>
</evidence>
<dbReference type="PANTHER" id="PTHR10146">
    <property type="entry name" value="PROLINE SYNTHETASE CO-TRANSCRIBED BACTERIAL HOMOLOG PROTEIN"/>
    <property type="match status" value="1"/>
</dbReference>
<dbReference type="Pfam" id="PF01168">
    <property type="entry name" value="Ala_racemase_N"/>
    <property type="match status" value="1"/>
</dbReference>
<dbReference type="PROSITE" id="PS01211">
    <property type="entry name" value="UPF0001"/>
    <property type="match status" value="1"/>
</dbReference>
<feature type="modified residue" description="N6-(pyridoxal phosphate)lysine" evidence="2">
    <location>
        <position position="58"/>
    </location>
</feature>
<dbReference type="InterPro" id="IPR011078">
    <property type="entry name" value="PyrdxlP_homeostasis"/>
</dbReference>
<evidence type="ECO:0000256" key="1">
    <source>
        <dbReference type="ARBA" id="ARBA00022898"/>
    </source>
</evidence>
<dbReference type="InterPro" id="IPR001608">
    <property type="entry name" value="Ala_racemase_N"/>
</dbReference>
<protein>
    <recommendedName>
        <fullName evidence="2">Pyridoxal phosphate homeostasis protein</fullName>
        <shortName evidence="2">PLP homeostasis protein</shortName>
    </recommendedName>
</protein>
<dbReference type="Gene3D" id="3.20.20.10">
    <property type="entry name" value="Alanine racemase"/>
    <property type="match status" value="1"/>
</dbReference>